<sequence>MKFLGIIMLASLWCDIQARPGGAAALIAPLAPGALLKAPSTAAQVVGPDGSSIAAAVDGGAVAAAPTAGGAVAASVAPGFIAAPALALAAPRVVVAGASGTVISSGLGYPLGGLYGAYGYY</sequence>
<dbReference type="Proteomes" id="UP000625711">
    <property type="component" value="Unassembled WGS sequence"/>
</dbReference>
<keyword evidence="3" id="KW-1185">Reference proteome</keyword>
<protein>
    <submittedName>
        <fullName evidence="2">Uncharacterized protein</fullName>
    </submittedName>
</protein>
<dbReference type="AlphaFoldDB" id="A0A834IP57"/>
<comment type="caution">
    <text evidence="2">The sequence shown here is derived from an EMBL/GenBank/DDBJ whole genome shotgun (WGS) entry which is preliminary data.</text>
</comment>
<organism evidence="2 3">
    <name type="scientific">Rhynchophorus ferrugineus</name>
    <name type="common">Red palm weevil</name>
    <name type="synonym">Curculio ferrugineus</name>
    <dbReference type="NCBI Taxonomy" id="354439"/>
    <lineage>
        <taxon>Eukaryota</taxon>
        <taxon>Metazoa</taxon>
        <taxon>Ecdysozoa</taxon>
        <taxon>Arthropoda</taxon>
        <taxon>Hexapoda</taxon>
        <taxon>Insecta</taxon>
        <taxon>Pterygota</taxon>
        <taxon>Neoptera</taxon>
        <taxon>Endopterygota</taxon>
        <taxon>Coleoptera</taxon>
        <taxon>Polyphaga</taxon>
        <taxon>Cucujiformia</taxon>
        <taxon>Curculionidae</taxon>
        <taxon>Dryophthorinae</taxon>
        <taxon>Rhynchophorus</taxon>
    </lineage>
</organism>
<evidence type="ECO:0000313" key="2">
    <source>
        <dbReference type="EMBL" id="KAF7281213.1"/>
    </source>
</evidence>
<accession>A0A834IP57</accession>
<proteinExistence type="predicted"/>
<gene>
    <name evidence="2" type="ORF">GWI33_005004</name>
</gene>
<dbReference type="EMBL" id="JAACXV010000251">
    <property type="protein sequence ID" value="KAF7281213.1"/>
    <property type="molecule type" value="Genomic_DNA"/>
</dbReference>
<name>A0A834IP57_RHYFE</name>
<reference evidence="2" key="1">
    <citation type="submission" date="2020-08" db="EMBL/GenBank/DDBJ databases">
        <title>Genome sequencing and assembly of the red palm weevil Rhynchophorus ferrugineus.</title>
        <authorList>
            <person name="Dias G.B."/>
            <person name="Bergman C.M."/>
            <person name="Manee M."/>
        </authorList>
    </citation>
    <scope>NUCLEOTIDE SEQUENCE</scope>
    <source>
        <strain evidence="2">AA-2017</strain>
        <tissue evidence="2">Whole larva</tissue>
    </source>
</reference>
<keyword evidence="1" id="KW-0732">Signal</keyword>
<feature type="chain" id="PRO_5032835317" evidence="1">
    <location>
        <begin position="19"/>
        <end position="121"/>
    </location>
</feature>
<evidence type="ECO:0000313" key="3">
    <source>
        <dbReference type="Proteomes" id="UP000625711"/>
    </source>
</evidence>
<feature type="signal peptide" evidence="1">
    <location>
        <begin position="1"/>
        <end position="18"/>
    </location>
</feature>
<evidence type="ECO:0000256" key="1">
    <source>
        <dbReference type="SAM" id="SignalP"/>
    </source>
</evidence>